<evidence type="ECO:0000256" key="3">
    <source>
        <dbReference type="ARBA" id="ARBA00022729"/>
    </source>
</evidence>
<gene>
    <name evidence="7" type="ORF">EVOR1521_LOCUS3511</name>
</gene>
<dbReference type="EMBL" id="CAUJNA010000217">
    <property type="protein sequence ID" value="CAJ1373780.1"/>
    <property type="molecule type" value="Genomic_DNA"/>
</dbReference>
<proteinExistence type="inferred from homology"/>
<dbReference type="SUPFAM" id="SSF53474">
    <property type="entry name" value="alpha/beta-Hydrolases"/>
    <property type="match status" value="1"/>
</dbReference>
<dbReference type="InterPro" id="IPR008758">
    <property type="entry name" value="Peptidase_S28"/>
</dbReference>
<evidence type="ECO:0000256" key="1">
    <source>
        <dbReference type="ARBA" id="ARBA00011079"/>
    </source>
</evidence>
<keyword evidence="5" id="KW-0325">Glycoprotein</keyword>
<evidence type="ECO:0000313" key="7">
    <source>
        <dbReference type="EMBL" id="CAJ1373780.1"/>
    </source>
</evidence>
<dbReference type="InterPro" id="IPR042269">
    <property type="entry name" value="Ser_carbopepase_S28_SKS"/>
</dbReference>
<dbReference type="GO" id="GO:0006508">
    <property type="term" value="P:proteolysis"/>
    <property type="evidence" value="ECO:0007669"/>
    <property type="project" value="UniProtKB-KW"/>
</dbReference>
<reference evidence="7" key="1">
    <citation type="submission" date="2023-08" db="EMBL/GenBank/DDBJ databases">
        <authorList>
            <person name="Chen Y."/>
            <person name="Shah S."/>
            <person name="Dougan E. K."/>
            <person name="Thang M."/>
            <person name="Chan C."/>
        </authorList>
    </citation>
    <scope>NUCLEOTIDE SEQUENCE</scope>
</reference>
<dbReference type="Gene3D" id="1.20.120.980">
    <property type="entry name" value="Serine carboxypeptidase S28, SKS domain"/>
    <property type="match status" value="1"/>
</dbReference>
<keyword evidence="4" id="KW-0378">Hydrolase</keyword>
<comment type="similarity">
    <text evidence="1">Belongs to the peptidase S28 family.</text>
</comment>
<keyword evidence="3 6" id="KW-0732">Signal</keyword>
<evidence type="ECO:0000256" key="5">
    <source>
        <dbReference type="ARBA" id="ARBA00023180"/>
    </source>
</evidence>
<evidence type="ECO:0000313" key="8">
    <source>
        <dbReference type="Proteomes" id="UP001178507"/>
    </source>
</evidence>
<name>A0AA36HS41_9DINO</name>
<keyword evidence="8" id="KW-1185">Reference proteome</keyword>
<evidence type="ECO:0000256" key="6">
    <source>
        <dbReference type="SAM" id="SignalP"/>
    </source>
</evidence>
<dbReference type="GO" id="GO:0008239">
    <property type="term" value="F:dipeptidyl-peptidase activity"/>
    <property type="evidence" value="ECO:0007669"/>
    <property type="project" value="TreeGrafter"/>
</dbReference>
<protein>
    <submittedName>
        <fullName evidence="7">Uncharacterized protein</fullName>
    </submittedName>
</protein>
<dbReference type="PANTHER" id="PTHR11010">
    <property type="entry name" value="PROTEASE S28 PRO-X CARBOXYPEPTIDASE-RELATED"/>
    <property type="match status" value="1"/>
</dbReference>
<keyword evidence="2" id="KW-0645">Protease</keyword>
<dbReference type="PANTHER" id="PTHR11010:SF38">
    <property type="entry name" value="LYSOSOMAL PRO-X CARBOXYPEPTIDASE"/>
    <property type="match status" value="1"/>
</dbReference>
<dbReference type="InterPro" id="IPR029058">
    <property type="entry name" value="AB_hydrolase_fold"/>
</dbReference>
<dbReference type="AlphaFoldDB" id="A0AA36HS41"/>
<sequence>ERIGSKPVSISLVVCVSWLWVTSLAFGVANEELSDASCALSLRAERQIPLQSFGGPIIEDAEDHQVSQVLGSKGEKPCTNDCRWEIFEQPLSHFDPTNLTFKQRVCIYDGYVDGDGGPIFFYPGNEAAVDLYVNNTGLMWELGKEMGALLVFAEHRYFGQSSPKLTGMSGCLKYLTSEEAMADFAKIAWSLTRVATEDGSHVASPSKVVTFGGSYGALLSATMRLKYPHLISAAIASSMVVNQMVNTPREQWGNFQRIRKGMDLVPHCADGMLAATTFLYDAYLHKKASLITPALNAALPGLCRPLESETDIYFLAICLQGRHEKLAQSSYPFESDYLSAGSYFGSTVMLPAYPLQALCEKFNETAAAVNITGDTDSLRFKIMMNRLMVEVDWTATKADYSAEEFNKSGVPELVAAIFGAYESIWQHDPFTYNCPESKTSTSSSSLGELASMQGPDDVCTKELPDDGEAWQVLVVNDLHYAASGPPTGLVYALPPLGSNRDWTVKQLIQEQAERGEKNVRRWANSGLFGARPGKLDLYADEFKSSLKSMVGEMSNVFFTVGELDPWGGSGLTEDMALQNPSNRFALIKRGGHHVDTFFSTDQDYEELRQVREDEKQFIKDIIDGK</sequence>
<dbReference type="Proteomes" id="UP001178507">
    <property type="component" value="Unassembled WGS sequence"/>
</dbReference>
<feature type="non-terminal residue" evidence="7">
    <location>
        <position position="1"/>
    </location>
</feature>
<dbReference type="Gene3D" id="3.40.50.1820">
    <property type="entry name" value="alpha/beta hydrolase"/>
    <property type="match status" value="2"/>
</dbReference>
<dbReference type="GO" id="GO:0070008">
    <property type="term" value="F:serine-type exopeptidase activity"/>
    <property type="evidence" value="ECO:0007669"/>
    <property type="project" value="InterPro"/>
</dbReference>
<organism evidence="7 8">
    <name type="scientific">Effrenium voratum</name>
    <dbReference type="NCBI Taxonomy" id="2562239"/>
    <lineage>
        <taxon>Eukaryota</taxon>
        <taxon>Sar</taxon>
        <taxon>Alveolata</taxon>
        <taxon>Dinophyceae</taxon>
        <taxon>Suessiales</taxon>
        <taxon>Symbiodiniaceae</taxon>
        <taxon>Effrenium</taxon>
    </lineage>
</organism>
<feature type="chain" id="PRO_5041285323" evidence="6">
    <location>
        <begin position="26"/>
        <end position="625"/>
    </location>
</feature>
<comment type="caution">
    <text evidence="7">The sequence shown here is derived from an EMBL/GenBank/DDBJ whole genome shotgun (WGS) entry which is preliminary data.</text>
</comment>
<evidence type="ECO:0000256" key="4">
    <source>
        <dbReference type="ARBA" id="ARBA00022801"/>
    </source>
</evidence>
<dbReference type="Pfam" id="PF05577">
    <property type="entry name" value="Peptidase_S28"/>
    <property type="match status" value="1"/>
</dbReference>
<evidence type="ECO:0000256" key="2">
    <source>
        <dbReference type="ARBA" id="ARBA00022670"/>
    </source>
</evidence>
<feature type="signal peptide" evidence="6">
    <location>
        <begin position="1"/>
        <end position="25"/>
    </location>
</feature>
<accession>A0AA36HS41</accession>